<keyword evidence="1" id="KW-0472">Membrane</keyword>
<feature type="transmembrane region" description="Helical" evidence="1">
    <location>
        <begin position="6"/>
        <end position="32"/>
    </location>
</feature>
<reference evidence="2" key="1">
    <citation type="journal article" date="2020" name="Nature">
        <title>Giant virus diversity and host interactions through global metagenomics.</title>
        <authorList>
            <person name="Schulz F."/>
            <person name="Roux S."/>
            <person name="Paez-Espino D."/>
            <person name="Jungbluth S."/>
            <person name="Walsh D.A."/>
            <person name="Denef V.J."/>
            <person name="McMahon K.D."/>
            <person name="Konstantinidis K.T."/>
            <person name="Eloe-Fadrosh E.A."/>
            <person name="Kyrpides N.C."/>
            <person name="Woyke T."/>
        </authorList>
    </citation>
    <scope>NUCLEOTIDE SEQUENCE</scope>
    <source>
        <strain evidence="2">GVMAG-S-1062768-28</strain>
    </source>
</reference>
<proteinExistence type="predicted"/>
<organism evidence="2">
    <name type="scientific">viral metagenome</name>
    <dbReference type="NCBI Taxonomy" id="1070528"/>
    <lineage>
        <taxon>unclassified sequences</taxon>
        <taxon>metagenomes</taxon>
        <taxon>organismal metagenomes</taxon>
    </lineage>
</organism>
<evidence type="ECO:0000313" key="2">
    <source>
        <dbReference type="EMBL" id="QHU07937.1"/>
    </source>
</evidence>
<evidence type="ECO:0000256" key="1">
    <source>
        <dbReference type="SAM" id="Phobius"/>
    </source>
</evidence>
<accession>A0A6C0JU44</accession>
<protein>
    <submittedName>
        <fullName evidence="2">Uncharacterized protein</fullName>
    </submittedName>
</protein>
<sequence>MDNRNLYILIAVLAIVLIAAAIWFFVISPFIINTGPGKQVVGVYNRSGGAVYNNRYGDGRGGSYNQPTLNIVQPGSTPSYINPGNNHVSGRQSWFGGGILPLGDTSNLPYLNINQPGSNPSYIIPN</sequence>
<keyword evidence="1" id="KW-0812">Transmembrane</keyword>
<name>A0A6C0JU44_9ZZZZ</name>
<dbReference type="EMBL" id="MN740694">
    <property type="protein sequence ID" value="QHU07937.1"/>
    <property type="molecule type" value="Genomic_DNA"/>
</dbReference>
<keyword evidence="1" id="KW-1133">Transmembrane helix</keyword>
<dbReference type="AlphaFoldDB" id="A0A6C0JU44"/>